<gene>
    <name evidence="1" type="ORF">CDV49_00470</name>
</gene>
<sequence>MPDFKLTEVPGLVVGGDITRLEEATAAVEEALNDPLADATALTRELDRTLLREETRCDLDLPPSEVYSVIVGDQLVYRCYHNPPHELLR</sequence>
<dbReference type="EMBL" id="NIPW01000003">
    <property type="protein sequence ID" value="OWJ80698.1"/>
    <property type="molecule type" value="Genomic_DNA"/>
</dbReference>
<organism evidence="1 2">
    <name type="scientific">Haematobacter genomosp. 1</name>
    <dbReference type="NCBI Taxonomy" id="366618"/>
    <lineage>
        <taxon>Bacteria</taxon>
        <taxon>Pseudomonadati</taxon>
        <taxon>Pseudomonadota</taxon>
        <taxon>Alphaproteobacteria</taxon>
        <taxon>Rhodobacterales</taxon>
        <taxon>Paracoccaceae</taxon>
        <taxon>Haematobacter</taxon>
    </lineage>
</organism>
<evidence type="ECO:0000313" key="2">
    <source>
        <dbReference type="Proteomes" id="UP000196878"/>
    </source>
</evidence>
<reference evidence="1 2" key="1">
    <citation type="submission" date="2016-12" db="EMBL/GenBank/DDBJ databases">
        <title>Comparison of Traditional DNA-DNA Hybridization with In Silico Genomic Analysis.</title>
        <authorList>
            <person name="Nicholson A.C."/>
            <person name="Humrighouse B.W."/>
            <person name="Graziano J."/>
            <person name="Lasker B."/>
            <person name="Whitney A.M."/>
            <person name="Mcquiston J.R."/>
        </authorList>
    </citation>
    <scope>NUCLEOTIDE SEQUENCE [LARGE SCALE GENOMIC DNA]</scope>
    <source>
        <strain evidence="1 2">H2240</strain>
    </source>
</reference>
<proteinExistence type="predicted"/>
<name>A0A212AGS7_9RHOB</name>
<keyword evidence="2" id="KW-1185">Reference proteome</keyword>
<accession>A0A212AGS7</accession>
<evidence type="ECO:0000313" key="1">
    <source>
        <dbReference type="EMBL" id="OWJ80698.1"/>
    </source>
</evidence>
<protein>
    <submittedName>
        <fullName evidence="1">Uncharacterized protein</fullName>
    </submittedName>
</protein>
<dbReference type="AlphaFoldDB" id="A0A212AGS7"/>
<dbReference type="Proteomes" id="UP000196878">
    <property type="component" value="Unassembled WGS sequence"/>
</dbReference>
<comment type="caution">
    <text evidence="1">The sequence shown here is derived from an EMBL/GenBank/DDBJ whole genome shotgun (WGS) entry which is preliminary data.</text>
</comment>
<dbReference type="OrthoDB" id="7874078at2"/>
<dbReference type="RefSeq" id="WP_088213617.1">
    <property type="nucleotide sequence ID" value="NZ_NIPW01000003.1"/>
</dbReference>